<comment type="similarity">
    <text evidence="13">Belongs to the ThiG family.</text>
</comment>
<keyword evidence="5" id="KW-0460">Magnesium</keyword>
<dbReference type="Gene3D" id="3.20.20.70">
    <property type="entry name" value="Aldolase class I"/>
    <property type="match status" value="2"/>
</dbReference>
<feature type="active site" description="Schiff-base intermediate with DXP" evidence="13">
    <location>
        <position position="114"/>
    </location>
</feature>
<evidence type="ECO:0000256" key="4">
    <source>
        <dbReference type="ARBA" id="ARBA00022723"/>
    </source>
</evidence>
<dbReference type="PANTHER" id="PTHR34266:SF2">
    <property type="entry name" value="THIAZOLE SYNTHASE"/>
    <property type="match status" value="1"/>
</dbReference>
<evidence type="ECO:0000256" key="11">
    <source>
        <dbReference type="ARBA" id="ARBA00049897"/>
    </source>
</evidence>
<feature type="binding site" evidence="12">
    <location>
        <begin position="411"/>
        <end position="413"/>
    </location>
    <ligand>
        <name>2-[(2R,5Z)-2-carboxy-4-methylthiazol-5(2H)-ylidene]ethyl phosphate</name>
        <dbReference type="ChEBI" id="CHEBI:62899"/>
    </ligand>
</feature>
<evidence type="ECO:0000256" key="5">
    <source>
        <dbReference type="ARBA" id="ARBA00022842"/>
    </source>
</evidence>
<feature type="binding site" evidence="13">
    <location>
        <begin position="201"/>
        <end position="202"/>
    </location>
    <ligand>
        <name>1-deoxy-D-xylulose 5-phosphate</name>
        <dbReference type="ChEBI" id="CHEBI:57792"/>
    </ligand>
</feature>
<feature type="binding site" evidence="13">
    <location>
        <begin position="223"/>
        <end position="224"/>
    </location>
    <ligand>
        <name>1-deoxy-D-xylulose 5-phosphate</name>
        <dbReference type="ChEBI" id="CHEBI:57792"/>
    </ligand>
</feature>
<dbReference type="Pfam" id="PF02581">
    <property type="entry name" value="TMP-TENI"/>
    <property type="match status" value="1"/>
</dbReference>
<comment type="catalytic activity">
    <reaction evidence="10 12">
        <text>2-[(2R,5Z)-2-carboxy-4-methylthiazol-5(2H)-ylidene]ethyl phosphate + 4-amino-2-methyl-5-(diphosphooxymethyl)pyrimidine + 2 H(+) = thiamine phosphate + CO2 + diphosphate</text>
        <dbReference type="Rhea" id="RHEA:47844"/>
        <dbReference type="ChEBI" id="CHEBI:15378"/>
        <dbReference type="ChEBI" id="CHEBI:16526"/>
        <dbReference type="ChEBI" id="CHEBI:33019"/>
        <dbReference type="ChEBI" id="CHEBI:37575"/>
        <dbReference type="ChEBI" id="CHEBI:57841"/>
        <dbReference type="ChEBI" id="CHEBI:62899"/>
        <dbReference type="EC" id="2.5.1.3"/>
    </reaction>
</comment>
<reference evidence="17" key="1">
    <citation type="submission" date="2017-10" db="EMBL/GenBank/DDBJ databases">
        <authorList>
            <person name="Regsiter A."/>
            <person name="William W."/>
        </authorList>
    </citation>
    <scope>NUCLEOTIDE SEQUENCE [LARGE SCALE GENOMIC DNA]</scope>
</reference>
<evidence type="ECO:0000259" key="14">
    <source>
        <dbReference type="Pfam" id="PF02581"/>
    </source>
</evidence>
<feature type="binding site" evidence="13">
    <location>
        <position position="175"/>
    </location>
    <ligand>
        <name>1-deoxy-D-xylulose 5-phosphate</name>
        <dbReference type="ChEBI" id="CHEBI:57792"/>
    </ligand>
</feature>
<evidence type="ECO:0000256" key="9">
    <source>
        <dbReference type="ARBA" id="ARBA00047851"/>
    </source>
</evidence>
<feature type="binding site" evidence="12">
    <location>
        <position position="441"/>
    </location>
    <ligand>
        <name>2-[(2R,5Z)-2-carboxy-4-methylthiazol-5(2H)-ylidene]ethyl phosphate</name>
        <dbReference type="ChEBI" id="CHEBI:62899"/>
    </ligand>
</feature>
<evidence type="ECO:0000256" key="12">
    <source>
        <dbReference type="HAMAP-Rule" id="MF_00097"/>
    </source>
</evidence>
<dbReference type="GO" id="GO:1990107">
    <property type="term" value="F:thiazole synthase activity"/>
    <property type="evidence" value="ECO:0007669"/>
    <property type="project" value="UniProtKB-EC"/>
</dbReference>
<evidence type="ECO:0000256" key="13">
    <source>
        <dbReference type="HAMAP-Rule" id="MF_00443"/>
    </source>
</evidence>
<evidence type="ECO:0000313" key="16">
    <source>
        <dbReference type="EMBL" id="SOR32302.1"/>
    </source>
</evidence>
<proteinExistence type="inferred from homology"/>
<keyword evidence="7 13" id="KW-0704">Schiff base</keyword>
<dbReference type="EMBL" id="LT962688">
    <property type="protein sequence ID" value="SOR32302.1"/>
    <property type="molecule type" value="Genomic_DNA"/>
</dbReference>
<dbReference type="HAMAP" id="MF_00097">
    <property type="entry name" value="TMP_synthase"/>
    <property type="match status" value="1"/>
</dbReference>
<evidence type="ECO:0000259" key="15">
    <source>
        <dbReference type="Pfam" id="PF05690"/>
    </source>
</evidence>
<dbReference type="Proteomes" id="UP000233769">
    <property type="component" value="Chromosome tk0001"/>
</dbReference>
<gene>
    <name evidence="13" type="primary">thiG</name>
    <name evidence="12" type="synonym">thiE</name>
    <name evidence="16" type="ORF">TK0001_5736</name>
</gene>
<dbReference type="InterPro" id="IPR022998">
    <property type="entry name" value="ThiamineP_synth_TenI"/>
</dbReference>
<evidence type="ECO:0000313" key="17">
    <source>
        <dbReference type="Proteomes" id="UP000233769"/>
    </source>
</evidence>
<sequence>MNHHDTTLAQANAAGDAAGDDALEIAGIRLASRLFIGTAGYPSQEIMAQSVRASGAEVVTASIRRVSLQGHGSDTFQKLKGARFLPNTAGCETARDAIMTAELAREALGTSWIKVEVIGDRETLYPDVTELLEACRHLVDDGFTVLPYCNDDPVICERLADLGCAAVMPMGSLIGSGMGIANPANIELICRRAKVPVIVDAGIGTASDAVIAMELGAAACLVNTAVAKADDPVRMAGAMRYAVEAGRLAHLAGRIPAPRPGRAVEPATRPRRFVRAGDALSSLLVVTDRHGAARPLTETVRAAVAGGARFFWLRDRDLDRDARRDLARDLIALLQPVGGRLVVGGDTDLAAETGAQGVHLPGSAGIDGIRAARTALGAAALIGFSAHSVAEIAAAAAAGADYATLSPIFPTPSKPGYGPVLGLASLRAAAAHSVPVFALGGIDRGNARACREAGAAGVAVMGGVMRGSDPRDATARFVAALA</sequence>
<keyword evidence="6 12" id="KW-0784">Thiamine biosynthesis</keyword>
<dbReference type="HAMAP" id="MF_00443">
    <property type="entry name" value="ThiG"/>
    <property type="match status" value="1"/>
</dbReference>
<feature type="binding site" evidence="12">
    <location>
        <position position="414"/>
    </location>
    <ligand>
        <name>4-amino-2-methyl-5-(diphosphooxymethyl)pyrimidine</name>
        <dbReference type="ChEBI" id="CHEBI:57841"/>
    </ligand>
</feature>
<feature type="domain" description="Thiazole synthase ThiG" evidence="15">
    <location>
        <begin position="25"/>
        <end position="262"/>
    </location>
</feature>
<comment type="catalytic activity">
    <reaction evidence="9 12">
        <text>2-(2-carboxy-4-methylthiazol-5-yl)ethyl phosphate + 4-amino-2-methyl-5-(diphosphooxymethyl)pyrimidine + 2 H(+) = thiamine phosphate + CO2 + diphosphate</text>
        <dbReference type="Rhea" id="RHEA:47848"/>
        <dbReference type="ChEBI" id="CHEBI:15378"/>
        <dbReference type="ChEBI" id="CHEBI:16526"/>
        <dbReference type="ChEBI" id="CHEBI:33019"/>
        <dbReference type="ChEBI" id="CHEBI:37575"/>
        <dbReference type="ChEBI" id="CHEBI:57841"/>
        <dbReference type="ChEBI" id="CHEBI:62890"/>
        <dbReference type="EC" id="2.5.1.3"/>
    </reaction>
</comment>
<dbReference type="InterPro" id="IPR008867">
    <property type="entry name" value="ThiG"/>
</dbReference>
<feature type="domain" description="Thiamine phosphate synthase/TenI" evidence="14">
    <location>
        <begin position="283"/>
        <end position="463"/>
    </location>
</feature>
<dbReference type="AlphaFoldDB" id="A0A2N9AY95"/>
<comment type="subunit">
    <text evidence="13">Homotetramer. Forms heterodimers with either ThiH or ThiS.</text>
</comment>
<dbReference type="GO" id="GO:0005737">
    <property type="term" value="C:cytoplasm"/>
    <property type="evidence" value="ECO:0007669"/>
    <property type="project" value="UniProtKB-SubCell"/>
</dbReference>
<organism evidence="16 17">
    <name type="scientific">Methylorubrum extorquens</name>
    <name type="common">Methylobacterium dichloromethanicum</name>
    <name type="synonym">Methylobacterium extorquens</name>
    <dbReference type="NCBI Taxonomy" id="408"/>
    <lineage>
        <taxon>Bacteria</taxon>
        <taxon>Pseudomonadati</taxon>
        <taxon>Pseudomonadota</taxon>
        <taxon>Alphaproteobacteria</taxon>
        <taxon>Hyphomicrobiales</taxon>
        <taxon>Methylobacteriaceae</taxon>
        <taxon>Methylorubrum</taxon>
    </lineage>
</organism>
<accession>A0A2N9AY95</accession>
<dbReference type="EC" id="2.5.1.3" evidence="12"/>
<comment type="function">
    <text evidence="1 13">Catalyzes the rearrangement of 1-deoxy-D-xylulose 5-phosphate (DXP) to produce the thiazole phosphate moiety of thiamine. Sulfur is provided by the thiocarboxylate moiety of the carrier protein ThiS. In vitro, sulfur can be provided by H(2)S.</text>
</comment>
<comment type="catalytic activity">
    <reaction evidence="11 13">
        <text>[ThiS sulfur-carrier protein]-C-terminal-Gly-aminoethanethioate + 2-iminoacetate + 1-deoxy-D-xylulose 5-phosphate = [ThiS sulfur-carrier protein]-C-terminal Gly-Gly + 2-[(2R,5Z)-2-carboxy-4-methylthiazol-5(2H)-ylidene]ethyl phosphate + 2 H2O + H(+)</text>
        <dbReference type="Rhea" id="RHEA:26297"/>
        <dbReference type="Rhea" id="RHEA-COMP:12909"/>
        <dbReference type="Rhea" id="RHEA-COMP:19908"/>
        <dbReference type="ChEBI" id="CHEBI:15377"/>
        <dbReference type="ChEBI" id="CHEBI:15378"/>
        <dbReference type="ChEBI" id="CHEBI:57792"/>
        <dbReference type="ChEBI" id="CHEBI:62899"/>
        <dbReference type="ChEBI" id="CHEBI:77846"/>
        <dbReference type="ChEBI" id="CHEBI:90778"/>
        <dbReference type="ChEBI" id="CHEBI:232372"/>
        <dbReference type="EC" id="2.8.1.10"/>
    </reaction>
</comment>
<dbReference type="InterPro" id="IPR013785">
    <property type="entry name" value="Aldolase_TIM"/>
</dbReference>
<evidence type="ECO:0000256" key="10">
    <source>
        <dbReference type="ARBA" id="ARBA00047883"/>
    </source>
</evidence>
<feature type="binding site" evidence="12">
    <location>
        <position position="385"/>
    </location>
    <ligand>
        <name>4-amino-2-methyl-5-(diphosphooxymethyl)pyrimidine</name>
        <dbReference type="ChEBI" id="CHEBI:57841"/>
    </ligand>
</feature>
<name>A0A2N9AY95_METEX</name>
<dbReference type="InterPro" id="IPR034291">
    <property type="entry name" value="TMP_synthase"/>
</dbReference>
<dbReference type="InterPro" id="IPR036206">
    <property type="entry name" value="ThiamineP_synth_sf"/>
</dbReference>
<comment type="subcellular location">
    <subcellularLocation>
        <location evidence="13">Cytoplasm</location>
    </subcellularLocation>
</comment>
<dbReference type="EC" id="2.8.1.10" evidence="13"/>
<protein>
    <recommendedName>
        <fullName evidence="12 13">Multifunctional fusion protein</fullName>
    </recommendedName>
    <domain>
        <recommendedName>
            <fullName evidence="12">Thiamine-phosphate synthase</fullName>
            <shortName evidence="12">TP synthase</shortName>
            <shortName evidence="12">TPS</shortName>
            <ecNumber evidence="12">2.5.1.3</ecNumber>
        </recommendedName>
        <alternativeName>
            <fullName evidence="12">Thiamine-phosphate pyrophosphorylase</fullName>
            <shortName evidence="12">TMP pyrophosphorylase</shortName>
            <shortName evidence="12">TMP-PPase</shortName>
        </alternativeName>
    </domain>
    <domain>
        <recommendedName>
            <fullName evidence="13">Thiazole synthase</fullName>
            <ecNumber evidence="13">2.8.1.10</ecNumber>
        </recommendedName>
    </domain>
</protein>
<evidence type="ECO:0000256" key="1">
    <source>
        <dbReference type="ARBA" id="ARBA00002834"/>
    </source>
</evidence>
<dbReference type="PANTHER" id="PTHR34266">
    <property type="entry name" value="THIAZOLE SYNTHASE"/>
    <property type="match status" value="1"/>
</dbReference>
<comment type="caution">
    <text evidence="12">Lacks conserved residue(s) required for the propagation of feature annotation.</text>
</comment>
<keyword evidence="4" id="KW-0479">Metal-binding</keyword>
<dbReference type="UniPathway" id="UPA00060">
    <property type="reaction ID" value="UER00141"/>
</dbReference>
<dbReference type="SUPFAM" id="SSF110399">
    <property type="entry name" value="ThiG-like"/>
    <property type="match status" value="1"/>
</dbReference>
<dbReference type="InterPro" id="IPR033983">
    <property type="entry name" value="Thiazole_synthase_ThiG"/>
</dbReference>
<dbReference type="GO" id="GO:0004789">
    <property type="term" value="F:thiamine-phosphate diphosphorylase activity"/>
    <property type="evidence" value="ECO:0007669"/>
    <property type="project" value="UniProtKB-UniRule"/>
</dbReference>
<evidence type="ECO:0000256" key="2">
    <source>
        <dbReference type="ARBA" id="ARBA00005165"/>
    </source>
</evidence>
<dbReference type="CDD" id="cd04728">
    <property type="entry name" value="ThiG"/>
    <property type="match status" value="1"/>
</dbReference>
<dbReference type="GO" id="GO:0000287">
    <property type="term" value="F:magnesium ion binding"/>
    <property type="evidence" value="ECO:0007669"/>
    <property type="project" value="UniProtKB-UniRule"/>
</dbReference>
<dbReference type="CDD" id="cd00564">
    <property type="entry name" value="TMP_TenI"/>
    <property type="match status" value="1"/>
</dbReference>
<comment type="catalytic activity">
    <reaction evidence="8 12">
        <text>4-methyl-5-(2-phosphooxyethyl)-thiazole + 4-amino-2-methyl-5-(diphosphooxymethyl)pyrimidine + H(+) = thiamine phosphate + diphosphate</text>
        <dbReference type="Rhea" id="RHEA:22328"/>
        <dbReference type="ChEBI" id="CHEBI:15378"/>
        <dbReference type="ChEBI" id="CHEBI:33019"/>
        <dbReference type="ChEBI" id="CHEBI:37575"/>
        <dbReference type="ChEBI" id="CHEBI:57841"/>
        <dbReference type="ChEBI" id="CHEBI:58296"/>
        <dbReference type="EC" id="2.5.1.3"/>
    </reaction>
</comment>
<dbReference type="GO" id="GO:0009229">
    <property type="term" value="P:thiamine diphosphate biosynthetic process"/>
    <property type="evidence" value="ECO:0007669"/>
    <property type="project" value="UniProtKB-UniRule"/>
</dbReference>
<dbReference type="SUPFAM" id="SSF51391">
    <property type="entry name" value="Thiamin phosphate synthase"/>
    <property type="match status" value="1"/>
</dbReference>
<evidence type="ECO:0000256" key="6">
    <source>
        <dbReference type="ARBA" id="ARBA00022977"/>
    </source>
</evidence>
<evidence type="ECO:0000256" key="7">
    <source>
        <dbReference type="ARBA" id="ARBA00023270"/>
    </source>
</evidence>
<dbReference type="Pfam" id="PF05690">
    <property type="entry name" value="ThiG"/>
    <property type="match status" value="1"/>
</dbReference>
<keyword evidence="3 12" id="KW-0808">Transferase</keyword>
<comment type="function">
    <text evidence="12">Condenses 4-methyl-5-(beta-hydroxyethyl)thiazole monophosphate (THZ-P) and 2-methyl-4-amino-5-hydroxymethyl pyrimidine pyrophosphate (HMP-PP) to form thiamine monophosphate (TMP).</text>
</comment>
<keyword evidence="13" id="KW-0963">Cytoplasm</keyword>
<comment type="similarity">
    <text evidence="12">Belongs to the thiamine-phosphate synthase family.</text>
</comment>
<comment type="pathway">
    <text evidence="2 12">Cofactor biosynthesis; thiamine diphosphate biosynthesis; thiamine phosphate from 4-amino-2-methyl-5-diphosphomethylpyrimidine and 4-methyl-5-(2-phosphoethyl)-thiazole: step 1/1.</text>
</comment>
<evidence type="ECO:0000256" key="8">
    <source>
        <dbReference type="ARBA" id="ARBA00047334"/>
    </source>
</evidence>
<evidence type="ECO:0000256" key="3">
    <source>
        <dbReference type="ARBA" id="ARBA00022679"/>
    </source>
</evidence>